<dbReference type="Pfam" id="PF12906">
    <property type="entry name" value="RINGv"/>
    <property type="match status" value="1"/>
</dbReference>
<feature type="compositionally biased region" description="Basic and acidic residues" evidence="4">
    <location>
        <begin position="743"/>
        <end position="752"/>
    </location>
</feature>
<feature type="region of interest" description="Disordered" evidence="4">
    <location>
        <begin position="730"/>
        <end position="752"/>
    </location>
</feature>
<evidence type="ECO:0000256" key="3">
    <source>
        <dbReference type="ARBA" id="ARBA00022833"/>
    </source>
</evidence>
<evidence type="ECO:0000256" key="1">
    <source>
        <dbReference type="ARBA" id="ARBA00022723"/>
    </source>
</evidence>
<dbReference type="Proteomes" id="UP001642464">
    <property type="component" value="Unassembled WGS sequence"/>
</dbReference>
<keyword evidence="8" id="KW-1185">Reference proteome</keyword>
<dbReference type="SUPFAM" id="SSF48452">
    <property type="entry name" value="TPR-like"/>
    <property type="match status" value="2"/>
</dbReference>
<keyword evidence="3" id="KW-0862">Zinc</keyword>
<dbReference type="Gene3D" id="1.25.40.10">
    <property type="entry name" value="Tetratricopeptide repeat domain"/>
    <property type="match status" value="2"/>
</dbReference>
<dbReference type="InterPro" id="IPR053137">
    <property type="entry name" value="NLR-like"/>
</dbReference>
<name>A0ABP0IZ30_9DINO</name>
<evidence type="ECO:0000313" key="7">
    <source>
        <dbReference type="EMBL" id="CAK9007313.1"/>
    </source>
</evidence>
<sequence>MSIRSVPTQPYMGPSALQIAPGGAQRAGPTQVSPGTTTKWNGGVQFDQSFPKPISAVKESFQPEEAEESDEGSDCCSGYSCRWISDHPAKLFLLFMALGVFVLTIVALISGLNTLSSNAFFYYSKFAWEQWFPSFFVIMVMLMLLTLVAMAVICFAVFLSWVERRSLIRAFYISSLSLGVIMLSLALFCWLYGNRAKPYVIRAGNLLCQDPKIWHCSGSSARRLDELNETEDSELGSLRLKRARATGPALARGTACFRHDLCEFFDPMDPQRAQSYLVDPAESGQVEGARAGGDEGELLAPCPCRGSLRFAHLECLKKETVTPCEHAGNLRYVAPAVLDLARLALEWAEADWGPKNVGTLICADHLGRVLSAAGQLEAAEVLLRRAVTGLEEVVGAEHAETLIARSNLGMLLNSRGQFQEAETQVRRAWEGSRSRSGPSNAETLVFGMNLAVVLRELNRPREAEPLLREALQGLDEVKGKQHPDTLAAASHLSGLLLHLREDLGEAEPLARRAWEGSLRHFGPDHPRSLCASADLGLLLLARERPKEGETLLRSALEGFQKQLGESHPQVLSTAADLGTALYSAGRKEEALIPLRLALEGRRKLLGPEHLRSLASAHNLGVALADLHEIDEAKKLLQASWQGRAQKLGATHFRTMASGKRLLPLLQGDEEALAAQVLRSLWEGETVNLGASHPRAVQAARRLAQWLARRQLLFEAEAVLAHALAEAEAAEEAEAEVSTSAASEDERAPSEERAARFLQSTLLGSSFSPATCLAKLAAAQRRPSPCKVLSADLQDLQDRLEELREAEEAQDEDEERPSKKRRSVTPAGDGLEVVTSEDATC</sequence>
<keyword evidence="5" id="KW-0472">Membrane</keyword>
<comment type="caution">
    <text evidence="7">The sequence shown here is derived from an EMBL/GenBank/DDBJ whole genome shotgun (WGS) entry which is preliminary data.</text>
</comment>
<feature type="compositionally biased region" description="Polar residues" evidence="4">
    <location>
        <begin position="28"/>
        <end position="40"/>
    </location>
</feature>
<evidence type="ECO:0000256" key="5">
    <source>
        <dbReference type="SAM" id="Phobius"/>
    </source>
</evidence>
<dbReference type="EMBL" id="CAXAMM010005447">
    <property type="protein sequence ID" value="CAK9007313.1"/>
    <property type="molecule type" value="Genomic_DNA"/>
</dbReference>
<gene>
    <name evidence="7" type="ORF">SCF082_LOCUS9405</name>
</gene>
<protein>
    <submittedName>
        <fullName evidence="7">Nephrocystin-3</fullName>
    </submittedName>
</protein>
<dbReference type="PANTHER" id="PTHR46082">
    <property type="entry name" value="ATP/GTP-BINDING PROTEIN-RELATED"/>
    <property type="match status" value="1"/>
</dbReference>
<dbReference type="Pfam" id="PF13374">
    <property type="entry name" value="TPR_10"/>
    <property type="match status" value="1"/>
</dbReference>
<feature type="transmembrane region" description="Helical" evidence="5">
    <location>
        <begin position="171"/>
        <end position="193"/>
    </location>
</feature>
<dbReference type="InterPro" id="IPR011016">
    <property type="entry name" value="Znf_RING-CH"/>
</dbReference>
<reference evidence="7 8" key="1">
    <citation type="submission" date="2024-02" db="EMBL/GenBank/DDBJ databases">
        <authorList>
            <person name="Chen Y."/>
            <person name="Shah S."/>
            <person name="Dougan E. K."/>
            <person name="Thang M."/>
            <person name="Chan C."/>
        </authorList>
    </citation>
    <scope>NUCLEOTIDE SEQUENCE [LARGE SCALE GENOMIC DNA]</scope>
</reference>
<feature type="region of interest" description="Disordered" evidence="4">
    <location>
        <begin position="800"/>
        <end position="840"/>
    </location>
</feature>
<feature type="domain" description="RING-CH-type" evidence="6">
    <location>
        <begin position="294"/>
        <end position="318"/>
    </location>
</feature>
<evidence type="ECO:0000256" key="4">
    <source>
        <dbReference type="SAM" id="MobiDB-lite"/>
    </source>
</evidence>
<organism evidence="7 8">
    <name type="scientific">Durusdinium trenchii</name>
    <dbReference type="NCBI Taxonomy" id="1381693"/>
    <lineage>
        <taxon>Eukaryota</taxon>
        <taxon>Sar</taxon>
        <taxon>Alveolata</taxon>
        <taxon>Dinophyceae</taxon>
        <taxon>Suessiales</taxon>
        <taxon>Symbiodiniaceae</taxon>
        <taxon>Durusdinium</taxon>
    </lineage>
</organism>
<evidence type="ECO:0000259" key="6">
    <source>
        <dbReference type="Pfam" id="PF12906"/>
    </source>
</evidence>
<feature type="transmembrane region" description="Helical" evidence="5">
    <location>
        <begin position="132"/>
        <end position="159"/>
    </location>
</feature>
<feature type="region of interest" description="Disordered" evidence="4">
    <location>
        <begin position="1"/>
        <end position="46"/>
    </location>
</feature>
<evidence type="ECO:0000313" key="8">
    <source>
        <dbReference type="Proteomes" id="UP001642464"/>
    </source>
</evidence>
<keyword evidence="2" id="KW-0863">Zinc-finger</keyword>
<dbReference type="Pfam" id="PF13424">
    <property type="entry name" value="TPR_12"/>
    <property type="match status" value="3"/>
</dbReference>
<keyword evidence="5" id="KW-0812">Transmembrane</keyword>
<evidence type="ECO:0000256" key="2">
    <source>
        <dbReference type="ARBA" id="ARBA00022771"/>
    </source>
</evidence>
<dbReference type="PANTHER" id="PTHR46082:SF6">
    <property type="entry name" value="AAA+ ATPASE DOMAIN-CONTAINING PROTEIN-RELATED"/>
    <property type="match status" value="1"/>
</dbReference>
<keyword evidence="1" id="KW-0479">Metal-binding</keyword>
<feature type="transmembrane region" description="Helical" evidence="5">
    <location>
        <begin position="91"/>
        <end position="112"/>
    </location>
</feature>
<proteinExistence type="predicted"/>
<keyword evidence="5" id="KW-1133">Transmembrane helix</keyword>
<dbReference type="SUPFAM" id="SSF57850">
    <property type="entry name" value="RING/U-box"/>
    <property type="match status" value="1"/>
</dbReference>
<accession>A0ABP0IZ30</accession>
<dbReference type="InterPro" id="IPR011990">
    <property type="entry name" value="TPR-like_helical_dom_sf"/>
</dbReference>